<proteinExistence type="predicted"/>
<gene>
    <name evidence="1" type="ORF">BXY41_102130</name>
</gene>
<dbReference type="EMBL" id="PTJA01000002">
    <property type="protein sequence ID" value="PPK82442.1"/>
    <property type="molecule type" value="Genomic_DNA"/>
</dbReference>
<dbReference type="Proteomes" id="UP000237749">
    <property type="component" value="Unassembled WGS sequence"/>
</dbReference>
<evidence type="ECO:0000313" key="2">
    <source>
        <dbReference type="Proteomes" id="UP000237749"/>
    </source>
</evidence>
<sequence>MLMKQLIEVYDLLDSSYASGKQVESYLKGIRSDADVEVYTLEGPKGKTDMVKVRIPGIKGKSKGMDAPTIGLLGRLGGLGARPERIGFVSDGDGALIAISLAAKILDMQNKGDHLDGDVFISTHVCPDAPTREHHPVPFMDSPVNMAQVNREEVTEELDAILSVDTTKGNRIINTRGFAISPTVKDGYILKVSESILDLMQMTTGKQPFVYALSQQDITPYGNGLYHLNSILQPATATKAPVIGVAVTTEAPVAGCATGATHITDCEETARFMLEVAKAYGRGECSFYDVAEYERIQYLYGSMDHFQTLGTGNECDDDA</sequence>
<protein>
    <submittedName>
        <fullName evidence="1">Uncharacterized protein DUF1177</fullName>
    </submittedName>
</protein>
<comment type="caution">
    <text evidence="1">The sequence shown here is derived from an EMBL/GenBank/DDBJ whole genome shotgun (WGS) entry which is preliminary data.</text>
</comment>
<dbReference type="OrthoDB" id="9782903at2"/>
<reference evidence="1 2" key="1">
    <citation type="submission" date="2018-02" db="EMBL/GenBank/DDBJ databases">
        <title>Genomic Encyclopedia of Archaeal and Bacterial Type Strains, Phase II (KMG-II): from individual species to whole genera.</title>
        <authorList>
            <person name="Goeker M."/>
        </authorList>
    </citation>
    <scope>NUCLEOTIDE SEQUENCE [LARGE SCALE GENOMIC DNA]</scope>
    <source>
        <strain evidence="1 2">DSM 3808</strain>
    </source>
</reference>
<dbReference type="AlphaFoldDB" id="A0A2S6HWR3"/>
<accession>A0A2S6HWR3</accession>
<dbReference type="InterPro" id="IPR009561">
    <property type="entry name" value="DUF1177"/>
</dbReference>
<dbReference type="RefSeq" id="WP_104434904.1">
    <property type="nucleotide sequence ID" value="NZ_PTJA01000002.1"/>
</dbReference>
<organism evidence="1 2">
    <name type="scientific">Lacrimispora xylanisolvens</name>
    <dbReference type="NCBI Taxonomy" id="384636"/>
    <lineage>
        <taxon>Bacteria</taxon>
        <taxon>Bacillati</taxon>
        <taxon>Bacillota</taxon>
        <taxon>Clostridia</taxon>
        <taxon>Lachnospirales</taxon>
        <taxon>Lachnospiraceae</taxon>
        <taxon>Lacrimispora</taxon>
    </lineage>
</organism>
<dbReference type="Pfam" id="PF06675">
    <property type="entry name" value="DUF1177"/>
    <property type="match status" value="1"/>
</dbReference>
<name>A0A2S6HWR3_9FIRM</name>
<keyword evidence="2" id="KW-1185">Reference proteome</keyword>
<evidence type="ECO:0000313" key="1">
    <source>
        <dbReference type="EMBL" id="PPK82442.1"/>
    </source>
</evidence>